<reference evidence="1 2" key="1">
    <citation type="submission" date="2019-02" db="EMBL/GenBank/DDBJ databases">
        <title>Deep-cultivation of Planctomycetes and their phenomic and genomic characterization uncovers novel biology.</title>
        <authorList>
            <person name="Wiegand S."/>
            <person name="Jogler M."/>
            <person name="Boedeker C."/>
            <person name="Pinto D."/>
            <person name="Vollmers J."/>
            <person name="Rivas-Marin E."/>
            <person name="Kohn T."/>
            <person name="Peeters S.H."/>
            <person name="Heuer A."/>
            <person name="Rast P."/>
            <person name="Oberbeckmann S."/>
            <person name="Bunk B."/>
            <person name="Jeske O."/>
            <person name="Meyerdierks A."/>
            <person name="Storesund J.E."/>
            <person name="Kallscheuer N."/>
            <person name="Luecker S."/>
            <person name="Lage O.M."/>
            <person name="Pohl T."/>
            <person name="Merkel B.J."/>
            <person name="Hornburger P."/>
            <person name="Mueller R.-W."/>
            <person name="Bruemmer F."/>
            <person name="Labrenz M."/>
            <person name="Spormann A.M."/>
            <person name="Op Den Camp H."/>
            <person name="Overmann J."/>
            <person name="Amann R."/>
            <person name="Jetten M.S.M."/>
            <person name="Mascher T."/>
            <person name="Medema M.H."/>
            <person name="Devos D.P."/>
            <person name="Kaster A.-K."/>
            <person name="Ovreas L."/>
            <person name="Rohde M."/>
            <person name="Galperin M.Y."/>
            <person name="Jogler C."/>
        </authorList>
    </citation>
    <scope>NUCLEOTIDE SEQUENCE [LARGE SCALE GENOMIC DNA]</scope>
    <source>
        <strain evidence="1 2">CA54</strain>
    </source>
</reference>
<sequence length="558" mass="63542">MFESLVMPESETQAQVAQRRIRLSVPRDDGSLYSVPALENATRFANENHQLLTAATTDIQGRSLSVVRAGARKELCQAARSYTGTWADVPSCSDSTELVYVTGHQPLLFHPGVWVKNFAIGKLAQAPQAIGINLVVDNDTFASAALRVPSGNRDQPSFGSIAFDSGHFARPWEGAEIHDRKLFESFGDRVADEMSSWGIDPLIRELWPLVVERSRDSQQFSDCFTAGRNQLERRWGVNNLELPLSRLCQSESFLWFFSHIVAQLPRFGDVYNTALAEYRTINKVRSHTHPVPELRQQDDWLEAPFWIWRDGTHERRRVYAKQVAAEIHLQDGETVFAKLPLTPDDEACCAVEVLRELPQRGYHLRTRALTTTLFARLCLGDLFLHGIGGAKYDEMTDRIMARFYGLAPPSFMAVSATVLLPLHAHQVQQEDVTRANFMLRDMRHNPEKYLSESQVSEFMPLLEEKHKLLAEANHERDQPLMRRQRRAGRHARINRGRRLREITATFAVAVAGQTEQIVQERSELEKQLVANQVLSSREFSFSLYSEEKLRPFMEGICV</sequence>
<name>A0A5C6BP34_9PLAN</name>
<dbReference type="EMBL" id="SJPP01000001">
    <property type="protein sequence ID" value="TWU13818.1"/>
    <property type="molecule type" value="Genomic_DNA"/>
</dbReference>
<dbReference type="Proteomes" id="UP000320735">
    <property type="component" value="Unassembled WGS sequence"/>
</dbReference>
<evidence type="ECO:0000313" key="1">
    <source>
        <dbReference type="EMBL" id="TWU13818.1"/>
    </source>
</evidence>
<evidence type="ECO:0000313" key="2">
    <source>
        <dbReference type="Proteomes" id="UP000320735"/>
    </source>
</evidence>
<dbReference type="AlphaFoldDB" id="A0A5C6BP34"/>
<keyword evidence="2" id="KW-1185">Reference proteome</keyword>
<proteinExistence type="predicted"/>
<gene>
    <name evidence="1" type="ORF">CA54_26530</name>
</gene>
<accession>A0A5C6BP34</accession>
<protein>
    <submittedName>
        <fullName evidence="1">Uncharacterized protein</fullName>
    </submittedName>
</protein>
<comment type="caution">
    <text evidence="1">The sequence shown here is derived from an EMBL/GenBank/DDBJ whole genome shotgun (WGS) entry which is preliminary data.</text>
</comment>
<organism evidence="1 2">
    <name type="scientific">Symmachiella macrocystis</name>
    <dbReference type="NCBI Taxonomy" id="2527985"/>
    <lineage>
        <taxon>Bacteria</taxon>
        <taxon>Pseudomonadati</taxon>
        <taxon>Planctomycetota</taxon>
        <taxon>Planctomycetia</taxon>
        <taxon>Planctomycetales</taxon>
        <taxon>Planctomycetaceae</taxon>
        <taxon>Symmachiella</taxon>
    </lineage>
</organism>